<comment type="caution">
    <text evidence="1">The sequence shown here is derived from an EMBL/GenBank/DDBJ whole genome shotgun (WGS) entry which is preliminary data.</text>
</comment>
<dbReference type="EMBL" id="DXGE01000001">
    <property type="protein sequence ID" value="HIW84859.1"/>
    <property type="molecule type" value="Genomic_DNA"/>
</dbReference>
<proteinExistence type="predicted"/>
<reference evidence="1" key="2">
    <citation type="submission" date="2021-04" db="EMBL/GenBank/DDBJ databases">
        <authorList>
            <person name="Gilroy R."/>
        </authorList>
    </citation>
    <scope>NUCLEOTIDE SEQUENCE</scope>
    <source>
        <strain evidence="1">421</strain>
    </source>
</reference>
<protein>
    <submittedName>
        <fullName evidence="1">Uncharacterized protein</fullName>
    </submittedName>
</protein>
<evidence type="ECO:0000313" key="1">
    <source>
        <dbReference type="EMBL" id="HIW84859.1"/>
    </source>
</evidence>
<name>A0A9D1RBK9_9FIRM</name>
<dbReference type="AlphaFoldDB" id="A0A9D1RBK9"/>
<evidence type="ECO:0000313" key="2">
    <source>
        <dbReference type="Proteomes" id="UP000824205"/>
    </source>
</evidence>
<sequence length="258" mass="30187">MNKPKDIYNECVGKASLHKNLYHYTNPDALKAILKNHSLKLGRMDSVNDSDENKRITSLWNAKVYVLCFTHELENSPYFFKNYGKIRLEFATEDIKFDKIYSEPELINFFKDFSNDLGGQTNGSHKSYGDVKDWCIYDKILADVYYTDCFNKHIAKNGYELNAGLIKQKSGLDNDGESRNWEMEAETRLRVALRPIGSENVLDEKTNKFYQPKPDFKHVYIRLPIIKSISLSPFIPLEERQQIIRILDDYYLFDKLLP</sequence>
<organism evidence="1 2">
    <name type="scientific">Candidatus Eubacterium faecipullorum</name>
    <dbReference type="NCBI Taxonomy" id="2838571"/>
    <lineage>
        <taxon>Bacteria</taxon>
        <taxon>Bacillati</taxon>
        <taxon>Bacillota</taxon>
        <taxon>Clostridia</taxon>
        <taxon>Eubacteriales</taxon>
        <taxon>Eubacteriaceae</taxon>
        <taxon>Eubacterium</taxon>
    </lineage>
</organism>
<dbReference type="Proteomes" id="UP000824205">
    <property type="component" value="Unassembled WGS sequence"/>
</dbReference>
<reference evidence="1" key="1">
    <citation type="journal article" date="2021" name="PeerJ">
        <title>Extensive microbial diversity within the chicken gut microbiome revealed by metagenomics and culture.</title>
        <authorList>
            <person name="Gilroy R."/>
            <person name="Ravi A."/>
            <person name="Getino M."/>
            <person name="Pursley I."/>
            <person name="Horton D.L."/>
            <person name="Alikhan N.F."/>
            <person name="Baker D."/>
            <person name="Gharbi K."/>
            <person name="Hall N."/>
            <person name="Watson M."/>
            <person name="Adriaenssens E.M."/>
            <person name="Foster-Nyarko E."/>
            <person name="Jarju S."/>
            <person name="Secka A."/>
            <person name="Antonio M."/>
            <person name="Oren A."/>
            <person name="Chaudhuri R.R."/>
            <person name="La Ragione R."/>
            <person name="Hildebrand F."/>
            <person name="Pallen M.J."/>
        </authorList>
    </citation>
    <scope>NUCLEOTIDE SEQUENCE</scope>
    <source>
        <strain evidence="1">421</strain>
    </source>
</reference>
<gene>
    <name evidence="1" type="ORF">IAA48_00010</name>
</gene>
<accession>A0A9D1RBK9</accession>